<sequence>MARCMHMNYNSTVGIMETKLF</sequence>
<dbReference type="AlphaFoldDB" id="A0A2P2QA28"/>
<evidence type="ECO:0000313" key="1">
    <source>
        <dbReference type="EMBL" id="MBX63850.1"/>
    </source>
</evidence>
<proteinExistence type="predicted"/>
<accession>A0A2P2QA28</accession>
<protein>
    <submittedName>
        <fullName evidence="1">Uncharacterized protein</fullName>
    </submittedName>
</protein>
<organism evidence="1">
    <name type="scientific">Rhizophora mucronata</name>
    <name type="common">Asiatic mangrove</name>
    <dbReference type="NCBI Taxonomy" id="61149"/>
    <lineage>
        <taxon>Eukaryota</taxon>
        <taxon>Viridiplantae</taxon>
        <taxon>Streptophyta</taxon>
        <taxon>Embryophyta</taxon>
        <taxon>Tracheophyta</taxon>
        <taxon>Spermatophyta</taxon>
        <taxon>Magnoliopsida</taxon>
        <taxon>eudicotyledons</taxon>
        <taxon>Gunneridae</taxon>
        <taxon>Pentapetalae</taxon>
        <taxon>rosids</taxon>
        <taxon>fabids</taxon>
        <taxon>Malpighiales</taxon>
        <taxon>Rhizophoraceae</taxon>
        <taxon>Rhizophora</taxon>
    </lineage>
</organism>
<dbReference type="EMBL" id="GGEC01083366">
    <property type="protein sequence ID" value="MBX63850.1"/>
    <property type="molecule type" value="Transcribed_RNA"/>
</dbReference>
<name>A0A2P2QA28_RHIMU</name>
<reference evidence="1" key="1">
    <citation type="submission" date="2018-02" db="EMBL/GenBank/DDBJ databases">
        <title>Rhizophora mucronata_Transcriptome.</title>
        <authorList>
            <person name="Meera S.P."/>
            <person name="Sreeshan A."/>
            <person name="Augustine A."/>
        </authorList>
    </citation>
    <scope>NUCLEOTIDE SEQUENCE</scope>
    <source>
        <tissue evidence="1">Leaf</tissue>
    </source>
</reference>